<dbReference type="InterPro" id="IPR036249">
    <property type="entry name" value="Thioredoxin-like_sf"/>
</dbReference>
<proteinExistence type="predicted"/>
<dbReference type="Proteomes" id="UP000299290">
    <property type="component" value="Unassembled WGS sequence"/>
</dbReference>
<evidence type="ECO:0000313" key="2">
    <source>
        <dbReference type="Proteomes" id="UP000299290"/>
    </source>
</evidence>
<organism evidence="1 2">
    <name type="scientific">Streptomyces antimycoticus</name>
    <dbReference type="NCBI Taxonomy" id="68175"/>
    <lineage>
        <taxon>Bacteria</taxon>
        <taxon>Bacillati</taxon>
        <taxon>Actinomycetota</taxon>
        <taxon>Actinomycetes</taxon>
        <taxon>Kitasatosporales</taxon>
        <taxon>Streptomycetaceae</taxon>
        <taxon>Streptomyces</taxon>
        <taxon>Streptomyces violaceusniger group</taxon>
    </lineage>
</organism>
<gene>
    <name evidence="1" type="ORF">SANT12839_019530</name>
</gene>
<dbReference type="EMBL" id="BJHV01000001">
    <property type="protein sequence ID" value="GDY41071.1"/>
    <property type="molecule type" value="Genomic_DNA"/>
</dbReference>
<accession>A0A4D4JWE1</accession>
<keyword evidence="2" id="KW-1185">Reference proteome</keyword>
<name>A0A4D4JWE1_9ACTN</name>
<sequence length="88" mass="9392">MLSDQDNTVARTFRPVHRIAPEVVAYQLGNDNDVAAFNGAAAPEVPLPATYVADRGGVIRYAHITADYTRRAEPEAVLAAARVIAESG</sequence>
<protein>
    <recommendedName>
        <fullName evidence="3">Alkyl hydroperoxide reductase subunit C/ Thiol specific antioxidant domain-containing protein</fullName>
    </recommendedName>
</protein>
<reference evidence="1 2" key="1">
    <citation type="journal article" date="2020" name="Int. J. Syst. Evol. Microbiol.">
        <title>Reclassification of Streptomyces castelarensis and Streptomyces sporoclivatus as later heterotypic synonyms of Streptomyces antimycoticus.</title>
        <authorList>
            <person name="Komaki H."/>
            <person name="Tamura T."/>
        </authorList>
    </citation>
    <scope>NUCLEOTIDE SEQUENCE [LARGE SCALE GENOMIC DNA]</scope>
    <source>
        <strain evidence="1 2">NBRC 12839</strain>
    </source>
</reference>
<dbReference type="Gene3D" id="3.40.30.10">
    <property type="entry name" value="Glutaredoxin"/>
    <property type="match status" value="1"/>
</dbReference>
<evidence type="ECO:0008006" key="3">
    <source>
        <dbReference type="Google" id="ProtNLM"/>
    </source>
</evidence>
<comment type="caution">
    <text evidence="1">The sequence shown here is derived from an EMBL/GenBank/DDBJ whole genome shotgun (WGS) entry which is preliminary data.</text>
</comment>
<evidence type="ECO:0000313" key="1">
    <source>
        <dbReference type="EMBL" id="GDY41071.1"/>
    </source>
</evidence>
<dbReference type="SUPFAM" id="SSF52833">
    <property type="entry name" value="Thioredoxin-like"/>
    <property type="match status" value="1"/>
</dbReference>
<dbReference type="AlphaFoldDB" id="A0A4D4JWE1"/>